<name>A0A1W6YY21_9BORD</name>
<dbReference type="EMBL" id="CP021109">
    <property type="protein sequence ID" value="ARP85779.1"/>
    <property type="molecule type" value="Genomic_DNA"/>
</dbReference>
<evidence type="ECO:0000313" key="1">
    <source>
        <dbReference type="EMBL" id="ARP85779.1"/>
    </source>
</evidence>
<proteinExistence type="predicted"/>
<organism evidence="1 2">
    <name type="scientific">Bordetella genomosp. 9</name>
    <dbReference type="NCBI Taxonomy" id="1416803"/>
    <lineage>
        <taxon>Bacteria</taxon>
        <taxon>Pseudomonadati</taxon>
        <taxon>Pseudomonadota</taxon>
        <taxon>Betaproteobacteria</taxon>
        <taxon>Burkholderiales</taxon>
        <taxon>Alcaligenaceae</taxon>
        <taxon>Bordetella</taxon>
    </lineage>
</organism>
<protein>
    <recommendedName>
        <fullName evidence="3">Helix-turn-helix domain-containing protein</fullName>
    </recommendedName>
</protein>
<dbReference type="Proteomes" id="UP000194139">
    <property type="component" value="Chromosome"/>
</dbReference>
<sequence>MHKATWTIPQFCDSHNISRTHLYDLIKQGKGPRLMKLGRRTLISAEAAADWRRQMEAETSGATLDAFLADPIAA</sequence>
<dbReference type="RefSeq" id="WP_086071802.1">
    <property type="nucleotide sequence ID" value="NZ_CP021109.1"/>
</dbReference>
<reference evidence="1 2" key="1">
    <citation type="submission" date="2017-05" db="EMBL/GenBank/DDBJ databases">
        <title>Complete and WGS of Bordetella genogroups.</title>
        <authorList>
            <person name="Spilker T."/>
            <person name="LiPuma J."/>
        </authorList>
    </citation>
    <scope>NUCLEOTIDE SEQUENCE [LARGE SCALE GENOMIC DNA]</scope>
    <source>
        <strain evidence="1 2">AU17164</strain>
    </source>
</reference>
<evidence type="ECO:0008006" key="3">
    <source>
        <dbReference type="Google" id="ProtNLM"/>
    </source>
</evidence>
<dbReference type="AlphaFoldDB" id="A0A1W6YY21"/>
<gene>
    <name evidence="1" type="ORF">CAL13_05825</name>
</gene>
<keyword evidence="2" id="KW-1185">Reference proteome</keyword>
<accession>A0A1W6YY21</accession>
<evidence type="ECO:0000313" key="2">
    <source>
        <dbReference type="Proteomes" id="UP000194139"/>
    </source>
</evidence>